<sequence>MRRDLQVNKYKLIRLTGKDIWGNMLTRHAVYLRLRVEDLSCVVRKVVNFVIIEYERRRLFDFFGRYSSFVKKKRSSRTFFPLLLNFWKTERNWLFRWCIEFFSSTFRPSYFKFTGGYFRIPFVLRSDMRELHIVPKGSERYRFLRHSVEVGVRKRMPHGYGRNFSLWQDVVTLLNCYLYSWHKYYGRSEKRLLSRLRRMRYRLSKNIKYYSHPKHRKMLTLLSIIDKKFLGPTAWGVHLSLINILLEKVRCQLSENLRLKLPALWRWLSFIKPMGRQNIKSSRPVLRTIKRLAKVTTKTNKKVPRLVYFSMRHILSRFALSHNVLLSKIRTSLVYPYFSFSSLDPADSSWLFGNEVTSPVLAGFSISRISRPAVGFYLQLTRTGRARTAWRSLRSYLATGFIRNRLKNPKNFILQLSYGNPRVAFGDYEEGFRIPHVSGDHFKRSKKQFRMLEFYRIQTFYGLFDLRAFKRKYFELFKFKKYVASRKLYQLLECRVIFILHMTNVFPSMYFIDQLLTHRHFVLKNAIVTNPHHVLSIGDLVFTPRVFYWRALNVFMHKLVNFRLILNMPLFCEPNYVLLAAALVGIPLKHQLTVPFHSTRSSFDRYNLVRNAIH</sequence>
<evidence type="ECO:0000313" key="2">
    <source>
        <dbReference type="EMBL" id="AKT93796.1"/>
    </source>
</evidence>
<dbReference type="AlphaFoldDB" id="A0A0K1HP25"/>
<reference evidence="1" key="1">
    <citation type="journal article" date="2015" name="Genome Med.">
        <title>Clinical metagenomic identification of Balamuthia mandrillaris encephalitis and assembly of the draft genome: the continuing case for reference genome sequencing.</title>
        <authorList>
            <person name="Greninger A.L."/>
            <person name="Messacar K."/>
            <person name="Dunnebacke T."/>
            <person name="Naccache S.N."/>
            <person name="Federman S."/>
            <person name="Bouquet J."/>
            <person name="Mirsky D."/>
            <person name="Nomura Y."/>
            <person name="Yagi S."/>
            <person name="Glaser C."/>
            <person name="Vollmer M."/>
            <person name="Press C.A."/>
            <person name="Klenschmidt-DeMasters B.K."/>
            <person name="Dominguez S.R."/>
            <person name="Chiu C.Y."/>
        </authorList>
    </citation>
    <scope>NUCLEOTIDE SEQUENCE</scope>
    <source>
        <strain evidence="2">GAM-19</strain>
        <strain evidence="1">V188</strain>
    </source>
</reference>
<geneLocation type="mitochondrion" evidence="1"/>
<gene>
    <name evidence="1" type="primary">rps4</name>
</gene>
<evidence type="ECO:0000313" key="1">
    <source>
        <dbReference type="EMBL" id="AKT93783.1"/>
    </source>
</evidence>
<organism evidence="1">
    <name type="scientific">Balamuthia mandrillaris</name>
    <dbReference type="NCBI Taxonomy" id="66527"/>
    <lineage>
        <taxon>Eukaryota</taxon>
        <taxon>Amoebozoa</taxon>
        <taxon>Discosea</taxon>
        <taxon>Longamoebia</taxon>
        <taxon>Centramoebida</taxon>
        <taxon>Balamuthiidae</taxon>
        <taxon>Balamuthia</taxon>
    </lineage>
</organism>
<dbReference type="SUPFAM" id="SSF55174">
    <property type="entry name" value="Alpha-L RNA-binding motif"/>
    <property type="match status" value="1"/>
</dbReference>
<keyword evidence="1" id="KW-0496">Mitochondrion</keyword>
<accession>A0A0K1HP25</accession>
<proteinExistence type="predicted"/>
<dbReference type="EMBL" id="KT175738">
    <property type="protein sequence ID" value="AKT93783.1"/>
    <property type="molecule type" value="Genomic_DNA"/>
</dbReference>
<name>A0A0K1HP25_9EUKA</name>
<dbReference type="EMBL" id="KT175739">
    <property type="protein sequence ID" value="AKT93796.1"/>
    <property type="molecule type" value="Genomic_DNA"/>
</dbReference>
<protein>
    <submittedName>
        <fullName evidence="1">Ribsomal protein S4</fullName>
    </submittedName>
</protein>